<dbReference type="SUPFAM" id="SSF51445">
    <property type="entry name" value="(Trans)glycosidases"/>
    <property type="match status" value="1"/>
</dbReference>
<keyword evidence="4" id="KW-1185">Reference proteome</keyword>
<dbReference type="Gene3D" id="3.20.20.80">
    <property type="entry name" value="Glycosidases"/>
    <property type="match status" value="1"/>
</dbReference>
<dbReference type="InterPro" id="IPR017853">
    <property type="entry name" value="GH"/>
</dbReference>
<dbReference type="SUPFAM" id="SSF81296">
    <property type="entry name" value="E set domains"/>
    <property type="match status" value="1"/>
</dbReference>
<comment type="similarity">
    <text evidence="1">Belongs to the glycosyl hydrolase 13 family.</text>
</comment>
<accession>F2JQC5</accession>
<dbReference type="KEGG" id="cle:Clole_2073"/>
<dbReference type="SUPFAM" id="SSF51011">
    <property type="entry name" value="Glycosyl hydrolase domain"/>
    <property type="match status" value="1"/>
</dbReference>
<dbReference type="GO" id="GO:0005975">
    <property type="term" value="P:carbohydrate metabolic process"/>
    <property type="evidence" value="ECO:0007669"/>
    <property type="project" value="InterPro"/>
</dbReference>
<evidence type="ECO:0000313" key="4">
    <source>
        <dbReference type="Proteomes" id="UP000008467"/>
    </source>
</evidence>
<name>F2JQC5_CELLD</name>
<dbReference type="InterPro" id="IPR013780">
    <property type="entry name" value="Glyco_hydro_b"/>
</dbReference>
<dbReference type="Pfam" id="PF21156">
    <property type="entry name" value="ISOA1-3_C"/>
    <property type="match status" value="1"/>
</dbReference>
<dbReference type="STRING" id="642492.Clole_2073"/>
<dbReference type="EC" id="3.2.1.68" evidence="3"/>
<dbReference type="Gene3D" id="2.60.40.1180">
    <property type="entry name" value="Golgi alpha-mannosidase II"/>
    <property type="match status" value="1"/>
</dbReference>
<dbReference type="InterPro" id="IPR013783">
    <property type="entry name" value="Ig-like_fold"/>
</dbReference>
<reference evidence="3 4" key="1">
    <citation type="journal article" date="2011" name="J. Bacteriol.">
        <title>Complete genome sequence of the cellulose-degrading bacterium Cellulosilyticum lentocellum.</title>
        <authorList>
            <consortium name="US DOE Joint Genome Institute"/>
            <person name="Miller D.A."/>
            <person name="Suen G."/>
            <person name="Bruce D."/>
            <person name="Copeland A."/>
            <person name="Cheng J.F."/>
            <person name="Detter C."/>
            <person name="Goodwin L.A."/>
            <person name="Han C.S."/>
            <person name="Hauser L.J."/>
            <person name="Land M.L."/>
            <person name="Lapidus A."/>
            <person name="Lucas S."/>
            <person name="Meincke L."/>
            <person name="Pitluck S."/>
            <person name="Tapia R."/>
            <person name="Teshima H."/>
            <person name="Woyke T."/>
            <person name="Fox B.G."/>
            <person name="Angert E.R."/>
            <person name="Currie C.R."/>
        </authorList>
    </citation>
    <scope>NUCLEOTIDE SEQUENCE [LARGE SCALE GENOMIC DNA]</scope>
    <source>
        <strain evidence="4">ATCC 49066 / DSM 5427 / NCIMB 11756 / RHM5</strain>
    </source>
</reference>
<dbReference type="Proteomes" id="UP000008467">
    <property type="component" value="Chromosome"/>
</dbReference>
<evidence type="ECO:0000259" key="2">
    <source>
        <dbReference type="SMART" id="SM00642"/>
    </source>
</evidence>
<dbReference type="PANTHER" id="PTHR43002">
    <property type="entry name" value="GLYCOGEN DEBRANCHING ENZYME"/>
    <property type="match status" value="1"/>
</dbReference>
<proteinExistence type="inferred from homology"/>
<dbReference type="HOGENOM" id="CLU_011725_1_1_9"/>
<organism evidence="3 4">
    <name type="scientific">Cellulosilyticum lentocellum (strain ATCC 49066 / DSM 5427 / NCIMB 11756 / RHM5)</name>
    <name type="common">Clostridium lentocellum</name>
    <dbReference type="NCBI Taxonomy" id="642492"/>
    <lineage>
        <taxon>Bacteria</taxon>
        <taxon>Bacillati</taxon>
        <taxon>Bacillota</taxon>
        <taxon>Clostridia</taxon>
        <taxon>Lachnospirales</taxon>
        <taxon>Cellulosilyticaceae</taxon>
        <taxon>Cellulosilyticum</taxon>
    </lineage>
</organism>
<dbReference type="eggNOG" id="COG1523">
    <property type="taxonomic scope" value="Bacteria"/>
</dbReference>
<keyword evidence="3" id="KW-0326">Glycosidase</keyword>
<dbReference type="RefSeq" id="WP_013657081.1">
    <property type="nucleotide sequence ID" value="NC_015275.1"/>
</dbReference>
<sequence>MYGSSVGQSVIGCHFTEMRTHLGVYTTIASKMLLEIYEEARSIVPITKVIMDAATYQKDNVFSIQIEGLKEGMAYVWRIVHEDYSYSPSIMDPYAKGTFFFQGEWRNIIKKTNRYHLPKPQIPWEETILYEMHVGHFTMNNKTLSNEKRGTFIGLMQQLPYLKQLGVTTLELLPIFKWNAYTLKNRNPQTGELLEDVWGYNPVGFFCVDERFSVSKESSKAIDEFKLLVEKAHEEGLEIILDVVYNHTGEGGEDGTAFHFKYLAPKVYYKYNDKGQFLNCSGTGNTLNTNHSIVKKFIIDSLVYWSEEVGVDGFRFDLASILGQDECGRWIKTSLLNEIAEHPLLGKVKLISESWDAKGSYDVGRMPYPFREWSDYFRDTMRQFVKGDQGKIKALADCIQGKEVYFTDLTKGTSHMIHFITAHDGFTMWDLLSYNDKHNEANGEGNRDGHNANYSYNWGVEGTTEDTNILEARKRGMRNLMCLLILAQGVPMLLMGDEIGRTQGGNNNAFCQNNESVWMDWERVTTFKSQYLFVQRLIALRKSLDYFKTADKNNYKISWHGIRYNQPDWSYYSKSIACFIEGDQSLFLVANSHYESLRFEMPPSNKKWCRVIDTAYKEIEDIINEEIIEETNYEVKPYSICFFKEINHKKIG</sequence>
<dbReference type="AlphaFoldDB" id="F2JQC5"/>
<dbReference type="EMBL" id="CP002582">
    <property type="protein sequence ID" value="ADZ83787.1"/>
    <property type="molecule type" value="Genomic_DNA"/>
</dbReference>
<evidence type="ECO:0000256" key="1">
    <source>
        <dbReference type="ARBA" id="ARBA00008061"/>
    </source>
</evidence>
<feature type="domain" description="Glycosyl hydrolase family 13 catalytic" evidence="2">
    <location>
        <begin position="131"/>
        <end position="541"/>
    </location>
</feature>
<dbReference type="Gene3D" id="2.60.40.10">
    <property type="entry name" value="Immunoglobulins"/>
    <property type="match status" value="1"/>
</dbReference>
<evidence type="ECO:0000313" key="3">
    <source>
        <dbReference type="EMBL" id="ADZ83787.1"/>
    </source>
</evidence>
<dbReference type="SMART" id="SM00642">
    <property type="entry name" value="Aamy"/>
    <property type="match status" value="1"/>
</dbReference>
<dbReference type="Pfam" id="PF00128">
    <property type="entry name" value="Alpha-amylase"/>
    <property type="match status" value="1"/>
</dbReference>
<gene>
    <name evidence="3" type="ordered locus">Clole_2073</name>
</gene>
<dbReference type="CDD" id="cd11326">
    <property type="entry name" value="AmyAc_Glg_debranch"/>
    <property type="match status" value="1"/>
</dbReference>
<dbReference type="GO" id="GO:0019156">
    <property type="term" value="F:isoamylase activity"/>
    <property type="evidence" value="ECO:0007669"/>
    <property type="project" value="UniProtKB-EC"/>
</dbReference>
<dbReference type="InterPro" id="IPR006047">
    <property type="entry name" value="GH13_cat_dom"/>
</dbReference>
<dbReference type="InterPro" id="IPR014756">
    <property type="entry name" value="Ig_E-set"/>
</dbReference>
<dbReference type="InterPro" id="IPR048650">
    <property type="entry name" value="ISOA1-3-like_C"/>
</dbReference>
<keyword evidence="3" id="KW-0378">Hydrolase</keyword>
<protein>
    <submittedName>
        <fullName evidence="3">Isoamylase</fullName>
        <ecNumber evidence="3">3.2.1.68</ecNumber>
    </submittedName>
</protein>